<proteinExistence type="predicted"/>
<sequence>MKSKGLVFILSATLLFVAGTSDVLAGRFQVTRKIVQLWTAPGDDMRPEISGTVTAVSTTGVSLEGGAIVPVTGAKVNVDDLVTFICKEIAQGSPPVMKDCELLRTQPPEQPSKSGQVELW</sequence>
<keyword evidence="2" id="KW-1185">Reference proteome</keyword>
<gene>
    <name evidence="1" type="ORF">ACFOLC_00210</name>
</gene>
<evidence type="ECO:0000313" key="2">
    <source>
        <dbReference type="Proteomes" id="UP001595740"/>
    </source>
</evidence>
<dbReference type="RefSeq" id="WP_386756664.1">
    <property type="nucleotide sequence ID" value="NZ_JBHRXK010000001.1"/>
</dbReference>
<dbReference type="Proteomes" id="UP001595740">
    <property type="component" value="Unassembled WGS sequence"/>
</dbReference>
<comment type="caution">
    <text evidence="1">The sequence shown here is derived from an EMBL/GenBank/DDBJ whole genome shotgun (WGS) entry which is preliminary data.</text>
</comment>
<organism evidence="1 2">
    <name type="scientific">Lysobacter cavernae</name>
    <dbReference type="NCBI Taxonomy" id="1685901"/>
    <lineage>
        <taxon>Bacteria</taxon>
        <taxon>Pseudomonadati</taxon>
        <taxon>Pseudomonadota</taxon>
        <taxon>Gammaproteobacteria</taxon>
        <taxon>Lysobacterales</taxon>
        <taxon>Lysobacteraceae</taxon>
        <taxon>Lysobacter</taxon>
    </lineage>
</organism>
<name>A0ABV7RL26_9GAMM</name>
<evidence type="ECO:0000313" key="1">
    <source>
        <dbReference type="EMBL" id="MFC3549432.1"/>
    </source>
</evidence>
<reference evidence="2" key="1">
    <citation type="journal article" date="2019" name="Int. J. Syst. Evol. Microbiol.">
        <title>The Global Catalogue of Microorganisms (GCM) 10K type strain sequencing project: providing services to taxonomists for standard genome sequencing and annotation.</title>
        <authorList>
            <consortium name="The Broad Institute Genomics Platform"/>
            <consortium name="The Broad Institute Genome Sequencing Center for Infectious Disease"/>
            <person name="Wu L."/>
            <person name="Ma J."/>
        </authorList>
    </citation>
    <scope>NUCLEOTIDE SEQUENCE [LARGE SCALE GENOMIC DNA]</scope>
    <source>
        <strain evidence="2">KCTC 42875</strain>
    </source>
</reference>
<accession>A0ABV7RL26</accession>
<dbReference type="EMBL" id="JBHRXK010000001">
    <property type="protein sequence ID" value="MFC3549432.1"/>
    <property type="molecule type" value="Genomic_DNA"/>
</dbReference>
<protein>
    <submittedName>
        <fullName evidence="1">Uncharacterized protein</fullName>
    </submittedName>
</protein>